<proteinExistence type="predicted"/>
<keyword evidence="1" id="KW-1133">Transmembrane helix</keyword>
<organism evidence="2 3">
    <name type="scientific">Brugia malayi</name>
    <name type="common">Filarial nematode worm</name>
    <dbReference type="NCBI Taxonomy" id="6279"/>
    <lineage>
        <taxon>Eukaryota</taxon>
        <taxon>Metazoa</taxon>
        <taxon>Ecdysozoa</taxon>
        <taxon>Nematoda</taxon>
        <taxon>Chromadorea</taxon>
        <taxon>Rhabditida</taxon>
        <taxon>Spirurina</taxon>
        <taxon>Spiruromorpha</taxon>
        <taxon>Filarioidea</taxon>
        <taxon>Onchocercidae</taxon>
        <taxon>Brugia</taxon>
    </lineage>
</organism>
<reference evidence="3" key="2">
    <citation type="submission" date="2022-10" db="UniProtKB">
        <authorList>
            <consortium name="WormBaseParasite"/>
        </authorList>
    </citation>
    <scope>IDENTIFICATION</scope>
</reference>
<reference evidence="2" key="1">
    <citation type="journal article" date="2007" name="Science">
        <title>Draft genome of the filarial nematode parasite Brugia malayi.</title>
        <authorList>
            <person name="Ghedin E."/>
            <person name="Wang S."/>
            <person name="Spiro D."/>
            <person name="Caler E."/>
            <person name="Zhao Q."/>
            <person name="Crabtree J."/>
            <person name="Allen J.E."/>
            <person name="Delcher A.L."/>
            <person name="Guiliano D.B."/>
            <person name="Miranda-Saavedra D."/>
            <person name="Angiuoli S.V."/>
            <person name="Creasy T."/>
            <person name="Amedeo P."/>
            <person name="Haas B."/>
            <person name="El-Sayed N.M."/>
            <person name="Wortman J.R."/>
            <person name="Feldblyum T."/>
            <person name="Tallon L."/>
            <person name="Schatz M."/>
            <person name="Shumway M."/>
            <person name="Koo H."/>
            <person name="Salzberg S.L."/>
            <person name="Schobel S."/>
            <person name="Pertea M."/>
            <person name="Pop M."/>
            <person name="White O."/>
            <person name="Barton G.J."/>
            <person name="Carlow C.K."/>
            <person name="Crawford M.J."/>
            <person name="Daub J."/>
            <person name="Dimmic M.W."/>
            <person name="Estes C.F."/>
            <person name="Foster J.M."/>
            <person name="Ganatra M."/>
            <person name="Gregory W.F."/>
            <person name="Johnson N.M."/>
            <person name="Jin J."/>
            <person name="Komuniecki R."/>
            <person name="Korf I."/>
            <person name="Kumar S."/>
            <person name="Laney S."/>
            <person name="Li B.W."/>
            <person name="Li W."/>
            <person name="Lindblom T.H."/>
            <person name="Lustigman S."/>
            <person name="Ma D."/>
            <person name="Maina C.V."/>
            <person name="Martin D.M."/>
            <person name="McCarter J.P."/>
            <person name="McReynolds L."/>
            <person name="Mitreva M."/>
            <person name="Nutman T.B."/>
            <person name="Parkinson J."/>
            <person name="Peregrin-Alvarez J.M."/>
            <person name="Poole C."/>
            <person name="Ren Q."/>
            <person name="Saunders L."/>
            <person name="Sluder A.E."/>
            <person name="Smith K."/>
            <person name="Stanke M."/>
            <person name="Unnasch T.R."/>
            <person name="Ware J."/>
            <person name="Wei A.D."/>
            <person name="Weil G."/>
            <person name="Williams D.J."/>
            <person name="Zhang Y."/>
            <person name="Williams S.A."/>
            <person name="Fraser-Liggett C."/>
            <person name="Slatko B."/>
            <person name="Blaxter M.L."/>
            <person name="Scott A.L."/>
        </authorList>
    </citation>
    <scope>NUCLEOTIDE SEQUENCE</scope>
    <source>
        <strain evidence="2">FR3</strain>
    </source>
</reference>
<dbReference type="AlphaFoldDB" id="A0A912GZT6"/>
<keyword evidence="1" id="KW-0472">Membrane</keyword>
<sequence>MLNFFIQIRNSNVLLTSDNAFMVPQDAYIILNWLRLMYPLLAPILIYAVSDKIWLNIKQCIFCDRSETISIRDYSNRQDSKEKATDKSAK</sequence>
<keyword evidence="1" id="KW-0812">Transmembrane</keyword>
<evidence type="ECO:0000256" key="1">
    <source>
        <dbReference type="SAM" id="Phobius"/>
    </source>
</evidence>
<keyword evidence="2" id="KW-1185">Reference proteome</keyword>
<dbReference type="WBParaSite" id="Bm18608.1">
    <property type="protein sequence ID" value="Bm18608.1"/>
    <property type="gene ID" value="WBGene00305202"/>
</dbReference>
<protein>
    <submittedName>
        <fullName evidence="3">Uncharacterized protein</fullName>
    </submittedName>
</protein>
<name>A0A912GZT6_BRUMA</name>
<accession>A0A912GZT6</accession>
<dbReference type="Proteomes" id="UP000006672">
    <property type="component" value="Unassembled WGS sequence"/>
</dbReference>
<feature type="transmembrane region" description="Helical" evidence="1">
    <location>
        <begin position="27"/>
        <end position="49"/>
    </location>
</feature>
<evidence type="ECO:0000313" key="3">
    <source>
        <dbReference type="WBParaSite" id="Bm18608.1"/>
    </source>
</evidence>
<evidence type="ECO:0000313" key="2">
    <source>
        <dbReference type="Proteomes" id="UP000006672"/>
    </source>
</evidence>